<keyword evidence="2" id="KW-0378">Hydrolase</keyword>
<name>A0ABT1YLJ3_9BACL</name>
<organism evidence="2 3">
    <name type="scientific">Paenibacillus radicis</name>
    <name type="common">ex Xue et al. 2023</name>
    <dbReference type="NCBI Taxonomy" id="2972489"/>
    <lineage>
        <taxon>Bacteria</taxon>
        <taxon>Bacillati</taxon>
        <taxon>Bacillota</taxon>
        <taxon>Bacilli</taxon>
        <taxon>Bacillales</taxon>
        <taxon>Paenibacillaceae</taxon>
        <taxon>Paenibacillus</taxon>
    </lineage>
</organism>
<evidence type="ECO:0000259" key="1">
    <source>
        <dbReference type="Pfam" id="PF13472"/>
    </source>
</evidence>
<dbReference type="Gene3D" id="3.40.50.1110">
    <property type="entry name" value="SGNH hydrolase"/>
    <property type="match status" value="1"/>
</dbReference>
<dbReference type="PANTHER" id="PTHR30383">
    <property type="entry name" value="THIOESTERASE 1/PROTEASE 1/LYSOPHOSPHOLIPASE L1"/>
    <property type="match status" value="1"/>
</dbReference>
<dbReference type="PANTHER" id="PTHR30383:SF5">
    <property type="entry name" value="SGNH HYDROLASE-TYPE ESTERASE DOMAIN-CONTAINING PROTEIN"/>
    <property type="match status" value="1"/>
</dbReference>
<reference evidence="2 3" key="1">
    <citation type="submission" date="2022-08" db="EMBL/GenBank/DDBJ databases">
        <title>Paenibacillus endoradicis sp. nov., Paenibacillus radicibacter sp. nov and Paenibacillus pararadicis sp. nov., three cold-adapted plant growth-promoting bacteria isolated from root of Larix gmelinii in Great Khingan.</title>
        <authorList>
            <person name="Xue H."/>
        </authorList>
    </citation>
    <scope>NUCLEOTIDE SEQUENCE [LARGE SCALE GENOMIC DNA]</scope>
    <source>
        <strain evidence="2 3">N5-1-1-5</strain>
    </source>
</reference>
<dbReference type="CDD" id="cd01834">
    <property type="entry name" value="SGNH_hydrolase_like_2"/>
    <property type="match status" value="1"/>
</dbReference>
<keyword evidence="3" id="KW-1185">Reference proteome</keyword>
<sequence length="210" mass="23601">MQSWIKEGDVVLFQGDSITDAGRNRDKGDDLGKGYALMAAAQFSALYPEKQVQFVNRGISGNRVKDLQKRWQEDCLDLKPNVVSIYIGINDTWRRYDRNDPTSTEQFEEVYRDILKQSAKLEAKLVIIEPFVLPVPEDRKQWREDLDPKITVVRELAREFGARLVCLDGLFAQASARAAASFWAPDGVHPSPAGHALIAKAWLQAVGAVE</sequence>
<dbReference type="InterPro" id="IPR051532">
    <property type="entry name" value="Ester_Hydrolysis_Enzymes"/>
</dbReference>
<dbReference type="GO" id="GO:0016787">
    <property type="term" value="F:hydrolase activity"/>
    <property type="evidence" value="ECO:0007669"/>
    <property type="project" value="UniProtKB-KW"/>
</dbReference>
<dbReference type="Proteomes" id="UP001300012">
    <property type="component" value="Unassembled WGS sequence"/>
</dbReference>
<comment type="caution">
    <text evidence="2">The sequence shown here is derived from an EMBL/GenBank/DDBJ whole genome shotgun (WGS) entry which is preliminary data.</text>
</comment>
<dbReference type="Pfam" id="PF13472">
    <property type="entry name" value="Lipase_GDSL_2"/>
    <property type="match status" value="1"/>
</dbReference>
<proteinExistence type="predicted"/>
<evidence type="ECO:0000313" key="3">
    <source>
        <dbReference type="Proteomes" id="UP001300012"/>
    </source>
</evidence>
<dbReference type="EMBL" id="JANQBD010000017">
    <property type="protein sequence ID" value="MCR8634054.1"/>
    <property type="molecule type" value="Genomic_DNA"/>
</dbReference>
<protein>
    <submittedName>
        <fullName evidence="2">SGNH/GDSL hydrolase family protein</fullName>
    </submittedName>
</protein>
<dbReference type="SUPFAM" id="SSF52266">
    <property type="entry name" value="SGNH hydrolase"/>
    <property type="match status" value="1"/>
</dbReference>
<feature type="domain" description="SGNH hydrolase-type esterase" evidence="1">
    <location>
        <begin position="15"/>
        <end position="197"/>
    </location>
</feature>
<dbReference type="RefSeq" id="WP_258215621.1">
    <property type="nucleotide sequence ID" value="NZ_JANQBD010000017.1"/>
</dbReference>
<gene>
    <name evidence="2" type="ORF">NV381_22965</name>
</gene>
<dbReference type="InterPro" id="IPR036514">
    <property type="entry name" value="SGNH_hydro_sf"/>
</dbReference>
<dbReference type="InterPro" id="IPR013830">
    <property type="entry name" value="SGNH_hydro"/>
</dbReference>
<evidence type="ECO:0000313" key="2">
    <source>
        <dbReference type="EMBL" id="MCR8634054.1"/>
    </source>
</evidence>
<accession>A0ABT1YLJ3</accession>